<dbReference type="Gene3D" id="1.25.10.10">
    <property type="entry name" value="Leucine-rich Repeat Variant"/>
    <property type="match status" value="1"/>
</dbReference>
<evidence type="ECO:0000313" key="1">
    <source>
        <dbReference type="EMBL" id="MDT3426229.1"/>
    </source>
</evidence>
<dbReference type="Pfam" id="PF13646">
    <property type="entry name" value="HEAT_2"/>
    <property type="match status" value="1"/>
</dbReference>
<reference evidence="1 2" key="1">
    <citation type="submission" date="2023-07" db="EMBL/GenBank/DDBJ databases">
        <title>Genomic Encyclopedia of Type Strains, Phase IV (KMG-IV): sequencing the most valuable type-strain genomes for metagenomic binning, comparative biology and taxonomic classification.</title>
        <authorList>
            <person name="Goeker M."/>
        </authorList>
    </citation>
    <scope>NUCLEOTIDE SEQUENCE [LARGE SCALE GENOMIC DNA]</scope>
    <source>
        <strain evidence="1 2">T98</strain>
    </source>
</reference>
<dbReference type="SUPFAM" id="SSF48371">
    <property type="entry name" value="ARM repeat"/>
    <property type="match status" value="1"/>
</dbReference>
<proteinExistence type="predicted"/>
<protein>
    <recommendedName>
        <fullName evidence="3">HEAT repeat domain-containing protein</fullName>
    </recommendedName>
</protein>
<dbReference type="InterPro" id="IPR011989">
    <property type="entry name" value="ARM-like"/>
</dbReference>
<accession>A0ABU3H607</accession>
<organism evidence="1 2">
    <name type="scientific">Paenibacillus forsythiae</name>
    <dbReference type="NCBI Taxonomy" id="365616"/>
    <lineage>
        <taxon>Bacteria</taxon>
        <taxon>Bacillati</taxon>
        <taxon>Bacillota</taxon>
        <taxon>Bacilli</taxon>
        <taxon>Bacillales</taxon>
        <taxon>Paenibacillaceae</taxon>
        <taxon>Paenibacillus</taxon>
    </lineage>
</organism>
<dbReference type="InterPro" id="IPR016024">
    <property type="entry name" value="ARM-type_fold"/>
</dbReference>
<keyword evidence="2" id="KW-1185">Reference proteome</keyword>
<dbReference type="Proteomes" id="UP001248709">
    <property type="component" value="Unassembled WGS sequence"/>
</dbReference>
<name>A0ABU3H607_9BACL</name>
<sequence>MSTTLLNELRLELDRLYIAGSDLAADDFRLKRLVPRFQALGERAPVFKRLAEGMEGLTQSGNSPELGASRLQELGLLLTSVLATQGSTGIRGEIGPLPDGGTDLPTPLTYRQLSELRRVLTSSGGGRYEIVTSAFEKGYFSDLRLLPLAIRALGDPYAELADYAMRYIVPSYGEQAAPLLAAGFDPAGGRPQARCLVTLAAIGREADKTLIAAAAESGSDEVRIAAIESLGQYPEYAPALIGYCGDGKKAIRQAAYAALAESSTPEGLEKLYTAFSGKDRELASEALRRHPSGSLNPKLATLLRAELQQAEESGWPAGDKQRAASLGRIEALRTALGDAHLTDLDAAYDLVAARSKDYIAAGWTDLIENAAAYMENSERPEALERLFELEEREVGYLPYAFRAASARLTPRDLFARYGGTLLDKLKSALGAKNERRNKAIIRTLEGLILGSQLRVYDTSWNEGKGYPFRRAEMLAASRIAAEWDERWLDWLIDRDALQLVCAFARPGHTRAESYIKGKLKERPDLRDGHAADLLKGLERAGCPDSLRHEMLLHVLEDKRNSAQYTLDPYLFEQMLGLPPVYADRLQKLIGAYRYDSARQIEYVLKEMNA</sequence>
<dbReference type="EMBL" id="JAUSUY010000006">
    <property type="protein sequence ID" value="MDT3426229.1"/>
    <property type="molecule type" value="Genomic_DNA"/>
</dbReference>
<gene>
    <name evidence="1" type="ORF">J2Z22_001755</name>
</gene>
<comment type="caution">
    <text evidence="1">The sequence shown here is derived from an EMBL/GenBank/DDBJ whole genome shotgun (WGS) entry which is preliminary data.</text>
</comment>
<dbReference type="RefSeq" id="WP_312000941.1">
    <property type="nucleotide sequence ID" value="NZ_JAUSUY010000006.1"/>
</dbReference>
<evidence type="ECO:0000313" key="2">
    <source>
        <dbReference type="Proteomes" id="UP001248709"/>
    </source>
</evidence>
<evidence type="ECO:0008006" key="3">
    <source>
        <dbReference type="Google" id="ProtNLM"/>
    </source>
</evidence>